<evidence type="ECO:0000256" key="2">
    <source>
        <dbReference type="ARBA" id="ARBA00023027"/>
    </source>
</evidence>
<reference evidence="5" key="2">
    <citation type="submission" date="2023-06" db="EMBL/GenBank/DDBJ databases">
        <authorList>
            <person name="Ma L."/>
            <person name="Liu K.-W."/>
            <person name="Li Z."/>
            <person name="Hsiao Y.-Y."/>
            <person name="Qi Y."/>
            <person name="Fu T."/>
            <person name="Tang G."/>
            <person name="Zhang D."/>
            <person name="Sun W.-H."/>
            <person name="Liu D.-K."/>
            <person name="Li Y."/>
            <person name="Chen G.-Z."/>
            <person name="Liu X.-D."/>
            <person name="Liao X.-Y."/>
            <person name="Jiang Y.-T."/>
            <person name="Yu X."/>
            <person name="Hao Y."/>
            <person name="Huang J."/>
            <person name="Zhao X.-W."/>
            <person name="Ke S."/>
            <person name="Chen Y.-Y."/>
            <person name="Wu W.-L."/>
            <person name="Hsu J.-L."/>
            <person name="Lin Y.-F."/>
            <person name="Huang M.-D."/>
            <person name="Li C.-Y."/>
            <person name="Huang L."/>
            <person name="Wang Z.-W."/>
            <person name="Zhao X."/>
            <person name="Zhong W.-Y."/>
            <person name="Peng D.-H."/>
            <person name="Ahmad S."/>
            <person name="Lan S."/>
            <person name="Zhang J.-S."/>
            <person name="Tsai W.-C."/>
            <person name="Van De Peer Y."/>
            <person name="Liu Z.-J."/>
        </authorList>
    </citation>
    <scope>NUCLEOTIDE SEQUENCE</scope>
    <source>
        <strain evidence="5">CP</strain>
        <tissue evidence="5">Leaves</tissue>
    </source>
</reference>
<keyword evidence="3" id="KW-0456">Lyase</keyword>
<proteinExistence type="predicted"/>
<dbReference type="Pfam" id="PF16363">
    <property type="entry name" value="GDP_Man_Dehyd"/>
    <property type="match status" value="1"/>
</dbReference>
<organism evidence="5 6">
    <name type="scientific">Acorus calamus</name>
    <name type="common">Sweet flag</name>
    <dbReference type="NCBI Taxonomy" id="4465"/>
    <lineage>
        <taxon>Eukaryota</taxon>
        <taxon>Viridiplantae</taxon>
        <taxon>Streptophyta</taxon>
        <taxon>Embryophyta</taxon>
        <taxon>Tracheophyta</taxon>
        <taxon>Spermatophyta</taxon>
        <taxon>Magnoliopsida</taxon>
        <taxon>Liliopsida</taxon>
        <taxon>Acoraceae</taxon>
        <taxon>Acorus</taxon>
    </lineage>
</organism>
<evidence type="ECO:0000256" key="1">
    <source>
        <dbReference type="ARBA" id="ARBA00001911"/>
    </source>
</evidence>
<dbReference type="Proteomes" id="UP001180020">
    <property type="component" value="Unassembled WGS sequence"/>
</dbReference>
<dbReference type="GO" id="GO:0009225">
    <property type="term" value="P:nucleotide-sugar metabolic process"/>
    <property type="evidence" value="ECO:0007669"/>
    <property type="project" value="InterPro"/>
</dbReference>
<evidence type="ECO:0000259" key="4">
    <source>
        <dbReference type="Pfam" id="PF16363"/>
    </source>
</evidence>
<dbReference type="EMBL" id="JAUJYO010000018">
    <property type="protein sequence ID" value="KAK1289233.1"/>
    <property type="molecule type" value="Genomic_DNA"/>
</dbReference>
<keyword evidence="2" id="KW-0520">NAD</keyword>
<dbReference type="InterPro" id="IPR005888">
    <property type="entry name" value="dTDP_Gluc_deHydtase"/>
</dbReference>
<gene>
    <name evidence="5" type="primary">RHM1</name>
    <name evidence="5" type="ORF">QJS10_CPB18g00284</name>
</gene>
<sequence>MASSSSADYDPQTILVTGAAGFIASHVINRLLRHHPSYKIVALDKIDYCSNPNNLHPATLSSPNFTFVVGDVSSSDLLNHLLLTHSVDTVMHFAAHTHVDTSFVGNSLSFTTNNVCATHVLLESCRARGPHIRRFLHVSTDEVYGETDSGDPEASQLLPTNPYSATKAGAEMLVMAYQRSYGLPVITTRGNNVYGLNQYPEKGDGSHVRSYLYCDDAAEAFDVVLHRGVVGNVYNIGARRERRVVDVAEDVCGMFGLVAEEVIEYVENRSFNDRRYFLEDQKMKGLGWEERTPWEEGLRRTKEWYMKNPDWWGDVSAALGQCKRKWGGGVIRFLIYGSDGWIGGILGRLCEERRIEYEYGEGRLEDRRVVLEDLRRVRPTHVFNTVGVGERWNVEWCESRRVEAIRADVVGMLNLVDVCKEKGVAVVEELLKNYDNVCNLRVGTPISSDLNNPYNIIAKIITRKDKVVKNMRNRMTVLDEMLPMSIEMARRNMTGTWDFTNPGSVSHNEILQMWTDFGLEEQEKVMDDTVELEREFPSLLPIKESLLKYVFEPNRKV</sequence>
<comment type="cofactor">
    <cofactor evidence="1">
        <name>NAD(+)</name>
        <dbReference type="ChEBI" id="CHEBI:57540"/>
    </cofactor>
</comment>
<keyword evidence="6" id="KW-1185">Reference proteome</keyword>
<evidence type="ECO:0000313" key="6">
    <source>
        <dbReference type="Proteomes" id="UP001180020"/>
    </source>
</evidence>
<dbReference type="FunFam" id="3.40.50.720:FF:000304">
    <property type="entry name" value="UDP-glucose 4,6-dehydratase"/>
    <property type="match status" value="1"/>
</dbReference>
<dbReference type="InterPro" id="IPR016040">
    <property type="entry name" value="NAD(P)-bd_dom"/>
</dbReference>
<feature type="domain" description="NAD(P)-binding" evidence="4">
    <location>
        <begin position="15"/>
        <end position="198"/>
    </location>
</feature>
<accession>A0AAV9CLX3</accession>
<dbReference type="CDD" id="cd05246">
    <property type="entry name" value="dTDP_GD_SDR_e"/>
    <property type="match status" value="1"/>
</dbReference>
<dbReference type="GO" id="GO:0008460">
    <property type="term" value="F:dTDP-glucose 4,6-dehydratase activity"/>
    <property type="evidence" value="ECO:0007669"/>
    <property type="project" value="InterPro"/>
</dbReference>
<protein>
    <submittedName>
        <fullName evidence="5">Rhamnose biosynthetic enzyme 1</fullName>
    </submittedName>
</protein>
<name>A0AAV9CLX3_ACOCL</name>
<comment type="caution">
    <text evidence="5">The sequence shown here is derived from an EMBL/GenBank/DDBJ whole genome shotgun (WGS) entry which is preliminary data.</text>
</comment>
<reference evidence="5" key="1">
    <citation type="journal article" date="2023" name="Nat. Commun.">
        <title>Diploid and tetraploid genomes of Acorus and the evolution of monocots.</title>
        <authorList>
            <person name="Ma L."/>
            <person name="Liu K.W."/>
            <person name="Li Z."/>
            <person name="Hsiao Y.Y."/>
            <person name="Qi Y."/>
            <person name="Fu T."/>
            <person name="Tang G.D."/>
            <person name="Zhang D."/>
            <person name="Sun W.H."/>
            <person name="Liu D.K."/>
            <person name="Li Y."/>
            <person name="Chen G.Z."/>
            <person name="Liu X.D."/>
            <person name="Liao X.Y."/>
            <person name="Jiang Y.T."/>
            <person name="Yu X."/>
            <person name="Hao Y."/>
            <person name="Huang J."/>
            <person name="Zhao X.W."/>
            <person name="Ke S."/>
            <person name="Chen Y.Y."/>
            <person name="Wu W.L."/>
            <person name="Hsu J.L."/>
            <person name="Lin Y.F."/>
            <person name="Huang M.D."/>
            <person name="Li C.Y."/>
            <person name="Huang L."/>
            <person name="Wang Z.W."/>
            <person name="Zhao X."/>
            <person name="Zhong W.Y."/>
            <person name="Peng D.H."/>
            <person name="Ahmad S."/>
            <person name="Lan S."/>
            <person name="Zhang J.S."/>
            <person name="Tsai W.C."/>
            <person name="Van de Peer Y."/>
            <person name="Liu Z.J."/>
        </authorList>
    </citation>
    <scope>NUCLEOTIDE SEQUENCE</scope>
    <source>
        <strain evidence="5">CP</strain>
    </source>
</reference>
<dbReference type="InterPro" id="IPR036291">
    <property type="entry name" value="NAD(P)-bd_dom_sf"/>
</dbReference>
<dbReference type="PANTHER" id="PTHR43000">
    <property type="entry name" value="DTDP-D-GLUCOSE 4,6-DEHYDRATASE-RELATED"/>
    <property type="match status" value="1"/>
</dbReference>
<dbReference type="Gene3D" id="3.90.25.10">
    <property type="entry name" value="UDP-galactose 4-epimerase, domain 1"/>
    <property type="match status" value="1"/>
</dbReference>
<dbReference type="SUPFAM" id="SSF51735">
    <property type="entry name" value="NAD(P)-binding Rossmann-fold domains"/>
    <property type="match status" value="2"/>
</dbReference>
<dbReference type="AlphaFoldDB" id="A0AAV9CLX3"/>
<dbReference type="Gene3D" id="3.40.50.720">
    <property type="entry name" value="NAD(P)-binding Rossmann-like Domain"/>
    <property type="match status" value="4"/>
</dbReference>
<evidence type="ECO:0000313" key="5">
    <source>
        <dbReference type="EMBL" id="KAK1289233.1"/>
    </source>
</evidence>
<evidence type="ECO:0000256" key="3">
    <source>
        <dbReference type="ARBA" id="ARBA00023239"/>
    </source>
</evidence>